<feature type="coiled-coil region" evidence="3">
    <location>
        <begin position="429"/>
        <end position="463"/>
    </location>
</feature>
<dbReference type="Gene3D" id="3.30.450.40">
    <property type="match status" value="1"/>
</dbReference>
<dbReference type="PROSITE" id="PS50008">
    <property type="entry name" value="PIPLC_Y_DOMAIN"/>
    <property type="match status" value="1"/>
</dbReference>
<dbReference type="Proteomes" id="UP000295554">
    <property type="component" value="Unassembled WGS sequence"/>
</dbReference>
<dbReference type="InterPro" id="IPR001711">
    <property type="entry name" value="PLipase_C_Pinositol-sp_Y"/>
</dbReference>
<accession>A0A4R5LUZ8</accession>
<comment type="caution">
    <text evidence="5">The sequence shown here is derived from an EMBL/GenBank/DDBJ whole genome shotgun (WGS) entry which is preliminary data.</text>
</comment>
<dbReference type="GO" id="GO:0035556">
    <property type="term" value="P:intracellular signal transduction"/>
    <property type="evidence" value="ECO:0007669"/>
    <property type="project" value="InterPro"/>
</dbReference>
<dbReference type="PANTHER" id="PTHR32347:SF23">
    <property type="entry name" value="BLL5650 PROTEIN"/>
    <property type="match status" value="1"/>
</dbReference>
<evidence type="ECO:0000313" key="5">
    <source>
        <dbReference type="EMBL" id="TDG15220.1"/>
    </source>
</evidence>
<organism evidence="5 6">
    <name type="scientific">Seongchinamella unica</name>
    <dbReference type="NCBI Taxonomy" id="2547392"/>
    <lineage>
        <taxon>Bacteria</taxon>
        <taxon>Pseudomonadati</taxon>
        <taxon>Pseudomonadota</taxon>
        <taxon>Gammaproteobacteria</taxon>
        <taxon>Cellvibrionales</taxon>
        <taxon>Halieaceae</taxon>
        <taxon>Seongchinamella</taxon>
    </lineage>
</organism>
<dbReference type="InterPro" id="IPR050465">
    <property type="entry name" value="UPF0194_transport"/>
</dbReference>
<dbReference type="OrthoDB" id="9806939at2"/>
<dbReference type="SUPFAM" id="SSF55781">
    <property type="entry name" value="GAF domain-like"/>
    <property type="match status" value="1"/>
</dbReference>
<evidence type="ECO:0000313" key="6">
    <source>
        <dbReference type="Proteomes" id="UP000295554"/>
    </source>
</evidence>
<evidence type="ECO:0000256" key="3">
    <source>
        <dbReference type="SAM" id="Coils"/>
    </source>
</evidence>
<comment type="subcellular location">
    <subcellularLocation>
        <location evidence="1">Cell envelope</location>
    </subcellularLocation>
</comment>
<evidence type="ECO:0000259" key="4">
    <source>
        <dbReference type="PROSITE" id="PS50008"/>
    </source>
</evidence>
<proteinExistence type="predicted"/>
<keyword evidence="2 3" id="KW-0175">Coiled coil</keyword>
<keyword evidence="6" id="KW-1185">Reference proteome</keyword>
<sequence>MATNNQSASTQRTDAAVRSVAAYHDSVCWKQLLSAESLNDTAVVWLGMHCSRAAGIHSGVVVLGPPGEGPFAPVSTWPAGARLTTALMQASELAMAERKNVARQSPAGEGDAAGYIAVPLELDGLVYGVVALECAASSDSELLHRLRDLQWSVSHLHAAALREQPGNRSRDARQLRVVLANLVACLEAGDSATARTVLVNRLVAQFGAARGMLGETTESALRVVAISGAAQVNLKANLVQAVAAAMQEAVDQNRPLRLPLDEGDEGEDMLIHRAHDELAQAESYRSICTVPIYNEAQVTGAILLEREKSFTDEEVLLLEQVGAACGPILHLKRLNDRSLLAVSRDRGLAFLRALLGPRHAVLKAVTLVFVLLVAALALIDGTHRVGAPAVLEGAVERVVTAPYDGYVSRALTRAGDVLAEGDEMARLEDRDLRLDLARLLSQREQLERQYLEAIAERERAGTQIFKAQIAQTDAQIEMLNERVSRSVIRAPFDGTAIFGDLSRSIGEPVERGEILFKVAPLGDYRVALSVDERDVTFLQEGQRGQLVLAPRPELDLDIEVDRITPVAAAEDGVNVFRVEAKLLQPAPDLRPGMTGTGKIEIGERRLLWIWTHRFTGWLRVALWRWLP</sequence>
<reference evidence="5 6" key="1">
    <citation type="submission" date="2019-03" db="EMBL/GenBank/DDBJ databases">
        <title>Seongchinamella monodicae gen. nov., sp. nov., a novel member of the Gammaproteobacteria isolated from a tidal mudflat of beach.</title>
        <authorList>
            <person name="Yang H.G."/>
            <person name="Kang J.W."/>
            <person name="Lee S.D."/>
        </authorList>
    </citation>
    <scope>NUCLEOTIDE SEQUENCE [LARGE SCALE GENOMIC DNA]</scope>
    <source>
        <strain evidence="5 6">GH4-78</strain>
    </source>
</reference>
<gene>
    <name evidence="5" type="ORF">E2F43_03015</name>
</gene>
<protein>
    <submittedName>
        <fullName evidence="5">HlyD family efflux transporter periplasmic adaptor subunit</fullName>
    </submittedName>
</protein>
<dbReference type="InterPro" id="IPR029016">
    <property type="entry name" value="GAF-like_dom_sf"/>
</dbReference>
<evidence type="ECO:0000256" key="2">
    <source>
        <dbReference type="ARBA" id="ARBA00023054"/>
    </source>
</evidence>
<feature type="domain" description="PI-PLC Y-box" evidence="4">
    <location>
        <begin position="71"/>
        <end position="119"/>
    </location>
</feature>
<dbReference type="GO" id="GO:0004435">
    <property type="term" value="F:phosphatidylinositol-4,5-bisphosphate phospholipase C activity"/>
    <property type="evidence" value="ECO:0007669"/>
    <property type="project" value="InterPro"/>
</dbReference>
<dbReference type="GO" id="GO:0006629">
    <property type="term" value="P:lipid metabolic process"/>
    <property type="evidence" value="ECO:0007669"/>
    <property type="project" value="InterPro"/>
</dbReference>
<dbReference type="EMBL" id="SMSE01000001">
    <property type="protein sequence ID" value="TDG15220.1"/>
    <property type="molecule type" value="Genomic_DNA"/>
</dbReference>
<evidence type="ECO:0000256" key="1">
    <source>
        <dbReference type="ARBA" id="ARBA00004196"/>
    </source>
</evidence>
<dbReference type="SUPFAM" id="SSF111369">
    <property type="entry name" value="HlyD-like secretion proteins"/>
    <property type="match status" value="1"/>
</dbReference>
<dbReference type="Gene3D" id="2.40.30.170">
    <property type="match status" value="1"/>
</dbReference>
<dbReference type="GO" id="GO:0030313">
    <property type="term" value="C:cell envelope"/>
    <property type="evidence" value="ECO:0007669"/>
    <property type="project" value="UniProtKB-SubCell"/>
</dbReference>
<dbReference type="SMART" id="SM00065">
    <property type="entry name" value="GAF"/>
    <property type="match status" value="1"/>
</dbReference>
<name>A0A4R5LUZ8_9GAMM</name>
<dbReference type="AlphaFoldDB" id="A0A4R5LUZ8"/>
<dbReference type="PANTHER" id="PTHR32347">
    <property type="entry name" value="EFFLUX SYSTEM COMPONENT YKNX-RELATED"/>
    <property type="match status" value="1"/>
</dbReference>
<dbReference type="InterPro" id="IPR003018">
    <property type="entry name" value="GAF"/>
</dbReference>
<dbReference type="Pfam" id="PF01590">
    <property type="entry name" value="GAF"/>
    <property type="match status" value="1"/>
</dbReference>